<proteinExistence type="predicted"/>
<dbReference type="KEGG" id="mfy:HH212_24730"/>
<gene>
    <name evidence="1" type="ORF">HH212_24730</name>
</gene>
<organism evidence="1 2">
    <name type="scientific">Massilia forsythiae</name>
    <dbReference type="NCBI Taxonomy" id="2728020"/>
    <lineage>
        <taxon>Bacteria</taxon>
        <taxon>Pseudomonadati</taxon>
        <taxon>Pseudomonadota</taxon>
        <taxon>Betaproteobacteria</taxon>
        <taxon>Burkholderiales</taxon>
        <taxon>Oxalobacteraceae</taxon>
        <taxon>Telluria group</taxon>
        <taxon>Massilia</taxon>
    </lineage>
</organism>
<dbReference type="EMBL" id="CP051685">
    <property type="protein sequence ID" value="QJE02816.1"/>
    <property type="molecule type" value="Genomic_DNA"/>
</dbReference>
<protein>
    <submittedName>
        <fullName evidence="1">Uncharacterized protein</fullName>
    </submittedName>
</protein>
<dbReference type="RefSeq" id="WP_170204898.1">
    <property type="nucleotide sequence ID" value="NZ_CP051685.1"/>
</dbReference>
<evidence type="ECO:0000313" key="2">
    <source>
        <dbReference type="Proteomes" id="UP000502415"/>
    </source>
</evidence>
<dbReference type="Proteomes" id="UP000502415">
    <property type="component" value="Chromosome"/>
</dbReference>
<name>A0A7Z2ZUL9_9BURK</name>
<evidence type="ECO:0000313" key="1">
    <source>
        <dbReference type="EMBL" id="QJE02816.1"/>
    </source>
</evidence>
<keyword evidence="2" id="KW-1185">Reference proteome</keyword>
<dbReference type="AlphaFoldDB" id="A0A7Z2ZUL9"/>
<reference evidence="1 2" key="1">
    <citation type="submission" date="2020-04" db="EMBL/GenBank/DDBJ databases">
        <title>Genome sequencing of novel species.</title>
        <authorList>
            <person name="Heo J."/>
            <person name="Kim S.-J."/>
            <person name="Kim J.-S."/>
            <person name="Hong S.-B."/>
            <person name="Kwon S.-W."/>
        </authorList>
    </citation>
    <scope>NUCLEOTIDE SEQUENCE [LARGE SCALE GENOMIC DNA]</scope>
    <source>
        <strain evidence="1 2">GN2-R2</strain>
    </source>
</reference>
<accession>A0A7Z2ZUL9</accession>
<sequence>MPPLDANDWEVLEQTGRHVIMRAKELIRPGNHPDSCLEHQVRAAAAYDLNHNYGVAPDRIGVRITGFGQDLRFRIPGVVHLDVDERAELERLGDDHPRRKATAAVLLGAGNCDHYAAFSWAMLRDCLTDRYTVAMVSAAHPIPHRFTIAGLTSDFNSATLTDRMVAIDPWPAQATVVLVRDHFSCAPQASDFGASGLRWMSSKVCRGNGLPLDQFEATKVRFQMQHFIENSRSQHLLETNSNVRYPSDHPEARYYRFTSRT</sequence>